<proteinExistence type="predicted"/>
<reference evidence="2" key="1">
    <citation type="submission" date="2020-07" db="EMBL/GenBank/DDBJ databases">
        <title>Genome sequence and genetic diversity analysis of an under-domesticated orphan crop, white fonio (Digitaria exilis).</title>
        <authorList>
            <person name="Bennetzen J.L."/>
            <person name="Chen S."/>
            <person name="Ma X."/>
            <person name="Wang X."/>
            <person name="Yssel A.E.J."/>
            <person name="Chaluvadi S.R."/>
            <person name="Johnson M."/>
            <person name="Gangashetty P."/>
            <person name="Hamidou F."/>
            <person name="Sanogo M.D."/>
            <person name="Zwaenepoel A."/>
            <person name="Wallace J."/>
            <person name="Van De Peer Y."/>
            <person name="Van Deynze A."/>
        </authorList>
    </citation>
    <scope>NUCLEOTIDE SEQUENCE</scope>
    <source>
        <tissue evidence="2">Leaves</tissue>
    </source>
</reference>
<evidence type="ECO:0000313" key="3">
    <source>
        <dbReference type="Proteomes" id="UP000636709"/>
    </source>
</evidence>
<evidence type="ECO:0000313" key="2">
    <source>
        <dbReference type="EMBL" id="KAF8711543.1"/>
    </source>
</evidence>
<keyword evidence="3" id="KW-1185">Reference proteome</keyword>
<feature type="compositionally biased region" description="Polar residues" evidence="1">
    <location>
        <begin position="1"/>
        <end position="10"/>
    </location>
</feature>
<accession>A0A835BRC5</accession>
<name>A0A835BRC5_9POAL</name>
<sequence>MSGGMNSASSMDGVAEGRSCSRHSAMPSSDLTPARGLSSAIDGEFRADGACRTERENRAMRKQHPQRDVESAVACFSLPGDQRTCTGQRGQRVSRACAGQSRRRKISASSILHRVPSSCCDGGGGWRREELEVMVVVGMVVSAAWPEIQFQIRGRPRSTLVGGRPTLGGGLTDPLPSPASFSLHRSSPQSDQILSLRCSSMEEVLWLEELVEDILLHLPLDHLPSLVHATTMSFVASSASTTTQPLMLIFLVNLRDGGSLEYVPYAIQLYRDEYDFVTRLTPTTPFCPIFPDIVDKYNRCTLDARHDHHGTLACPPARALVRLLVANLSSPSLLSFLLVAQLAHPTADLQYCHHST</sequence>
<dbReference type="EMBL" id="JACEFO010001748">
    <property type="protein sequence ID" value="KAF8711543.1"/>
    <property type="molecule type" value="Genomic_DNA"/>
</dbReference>
<gene>
    <name evidence="2" type="ORF">HU200_028987</name>
</gene>
<organism evidence="2 3">
    <name type="scientific">Digitaria exilis</name>
    <dbReference type="NCBI Taxonomy" id="1010633"/>
    <lineage>
        <taxon>Eukaryota</taxon>
        <taxon>Viridiplantae</taxon>
        <taxon>Streptophyta</taxon>
        <taxon>Embryophyta</taxon>
        <taxon>Tracheophyta</taxon>
        <taxon>Spermatophyta</taxon>
        <taxon>Magnoliopsida</taxon>
        <taxon>Liliopsida</taxon>
        <taxon>Poales</taxon>
        <taxon>Poaceae</taxon>
        <taxon>PACMAD clade</taxon>
        <taxon>Panicoideae</taxon>
        <taxon>Panicodae</taxon>
        <taxon>Paniceae</taxon>
        <taxon>Anthephorinae</taxon>
        <taxon>Digitaria</taxon>
    </lineage>
</organism>
<comment type="caution">
    <text evidence="2">The sequence shown here is derived from an EMBL/GenBank/DDBJ whole genome shotgun (WGS) entry which is preliminary data.</text>
</comment>
<dbReference type="AlphaFoldDB" id="A0A835BRC5"/>
<dbReference type="Proteomes" id="UP000636709">
    <property type="component" value="Unassembled WGS sequence"/>
</dbReference>
<evidence type="ECO:0000256" key="1">
    <source>
        <dbReference type="SAM" id="MobiDB-lite"/>
    </source>
</evidence>
<feature type="region of interest" description="Disordered" evidence="1">
    <location>
        <begin position="1"/>
        <end position="38"/>
    </location>
</feature>
<protein>
    <submittedName>
        <fullName evidence="2">Uncharacterized protein</fullName>
    </submittedName>
</protein>